<dbReference type="EMBL" id="MWWW01000027">
    <property type="protein sequence ID" value="OZG57597.1"/>
    <property type="molecule type" value="Genomic_DNA"/>
</dbReference>
<gene>
    <name evidence="2" type="ORF">BMYO_1916</name>
</gene>
<evidence type="ECO:0000313" key="2">
    <source>
        <dbReference type="EMBL" id="OZG57597.1"/>
    </source>
</evidence>
<protein>
    <submittedName>
        <fullName evidence="2">Uncharacterized protein</fullName>
    </submittedName>
</protein>
<name>A0A261FEM1_9BIFI</name>
<keyword evidence="1" id="KW-1133">Transmembrane helix</keyword>
<keyword evidence="3" id="KW-1185">Reference proteome</keyword>
<organism evidence="2 3">
    <name type="scientific">Bifidobacterium myosotis</name>
    <dbReference type="NCBI Taxonomy" id="1630166"/>
    <lineage>
        <taxon>Bacteria</taxon>
        <taxon>Bacillati</taxon>
        <taxon>Actinomycetota</taxon>
        <taxon>Actinomycetes</taxon>
        <taxon>Bifidobacteriales</taxon>
        <taxon>Bifidobacteriaceae</taxon>
        <taxon>Bifidobacterium</taxon>
    </lineage>
</organism>
<accession>A0A261FEM1</accession>
<sequence length="103" mass="10822">MDSVPALLFVIGLVAAIAISVVLLRLSGNRLAINLGLYATALALQAVALLLVPSMSFVYLRGAIDIDVADFYASPMAALFPLAAIVAFAVADGIMVVKRFWKA</sequence>
<comment type="caution">
    <text evidence="2">The sequence shown here is derived from an EMBL/GenBank/DDBJ whole genome shotgun (WGS) entry which is preliminary data.</text>
</comment>
<feature type="transmembrane region" description="Helical" evidence="1">
    <location>
        <begin position="72"/>
        <end position="97"/>
    </location>
</feature>
<dbReference type="Proteomes" id="UP000216871">
    <property type="component" value="Unassembled WGS sequence"/>
</dbReference>
<feature type="transmembrane region" description="Helical" evidence="1">
    <location>
        <begin position="36"/>
        <end position="60"/>
    </location>
</feature>
<keyword evidence="1" id="KW-0472">Membrane</keyword>
<dbReference type="AlphaFoldDB" id="A0A261FEM1"/>
<evidence type="ECO:0000256" key="1">
    <source>
        <dbReference type="SAM" id="Phobius"/>
    </source>
</evidence>
<proteinExistence type="predicted"/>
<feature type="transmembrane region" description="Helical" evidence="1">
    <location>
        <begin position="6"/>
        <end position="24"/>
    </location>
</feature>
<keyword evidence="1" id="KW-0812">Transmembrane</keyword>
<dbReference type="RefSeq" id="WP_094668316.1">
    <property type="nucleotide sequence ID" value="NZ_MWWW01000027.1"/>
</dbReference>
<evidence type="ECO:0000313" key="3">
    <source>
        <dbReference type="Proteomes" id="UP000216871"/>
    </source>
</evidence>
<dbReference type="OrthoDB" id="9971768at2"/>
<reference evidence="2 3" key="1">
    <citation type="journal article" date="2017" name="BMC Genomics">
        <title>Comparative genomic and phylogenomic analyses of the Bifidobacteriaceae family.</title>
        <authorList>
            <person name="Lugli G.A."/>
            <person name="Milani C."/>
            <person name="Turroni F."/>
            <person name="Duranti S."/>
            <person name="Mancabelli L."/>
            <person name="Mangifesta M."/>
            <person name="Ferrario C."/>
            <person name="Modesto M."/>
            <person name="Mattarelli P."/>
            <person name="Jiri K."/>
            <person name="van Sinderen D."/>
            <person name="Ventura M."/>
        </authorList>
    </citation>
    <scope>NUCLEOTIDE SEQUENCE [LARGE SCALE GENOMIC DNA]</scope>
    <source>
        <strain evidence="2 3">DSM 100196</strain>
    </source>
</reference>